<evidence type="ECO:0000256" key="9">
    <source>
        <dbReference type="ARBA" id="ARBA00023136"/>
    </source>
</evidence>
<evidence type="ECO:0000256" key="7">
    <source>
        <dbReference type="ARBA" id="ARBA00022927"/>
    </source>
</evidence>
<keyword evidence="13" id="KW-1185">Reference proteome</keyword>
<accession>A0ABR3VLS4</accession>
<sequence>MARLIHGVAMSPAPRQGDPLTDLSMLLSRLQRTILHADAEREARLRESEFEREKAHANISYARSLLTKLEQDASAIKIHPRRQDIHADLLRKRDLLDQLSDHLNDLAEFAAAAAASGDTSAGGGNGDGDQDTSDGEDILADIIATPSESLDSSARSPDIPPQLPQESQQSHDSSDSAPDPLEPPSQSRPEEQQQQQPSTQPPPQPQPQPPEQTPATSTTTPLPPTTTSQTLRSRQPPQPSTTTAPPTTTTAAAPNPTPQAATTTATSLFGSRAGTTKPSASSTTAVSTTEAILDHQRAEQDALSESILKLASELKASSHAFSASLDEDRALVERAGRGMERTGEQMSMVSRRMGALQRMAEEEGWLGRMKLYAMVYGLMVVLVLVVFVLPKLRF</sequence>
<evidence type="ECO:0000313" key="12">
    <source>
        <dbReference type="EMBL" id="KAL1842850.1"/>
    </source>
</evidence>
<dbReference type="InterPro" id="IPR019150">
    <property type="entry name" value="Vesicle_transport_protein_Use1"/>
</dbReference>
<name>A0ABR3VLS4_HUMIN</name>
<proteinExistence type="inferred from homology"/>
<evidence type="ECO:0000256" key="1">
    <source>
        <dbReference type="ARBA" id="ARBA00004163"/>
    </source>
</evidence>
<comment type="similarity">
    <text evidence="2">Belongs to the USE1 family.</text>
</comment>
<dbReference type="EMBL" id="JAZGSY010000031">
    <property type="protein sequence ID" value="KAL1842850.1"/>
    <property type="molecule type" value="Genomic_DNA"/>
</dbReference>
<evidence type="ECO:0000256" key="2">
    <source>
        <dbReference type="ARBA" id="ARBA00007891"/>
    </source>
</evidence>
<evidence type="ECO:0000256" key="8">
    <source>
        <dbReference type="ARBA" id="ARBA00022989"/>
    </source>
</evidence>
<keyword evidence="3" id="KW-0813">Transport</keyword>
<evidence type="ECO:0000256" key="10">
    <source>
        <dbReference type="SAM" id="MobiDB-lite"/>
    </source>
</evidence>
<dbReference type="PANTHER" id="PTHR13050">
    <property type="entry name" value="USE1-LIKE PROTEIN"/>
    <property type="match status" value="1"/>
</dbReference>
<comment type="subcellular location">
    <subcellularLocation>
        <location evidence="1">Endoplasmic reticulum membrane</location>
        <topology evidence="1">Single-pass type IV membrane protein</topology>
    </subcellularLocation>
</comment>
<feature type="region of interest" description="Disordered" evidence="10">
    <location>
        <begin position="116"/>
        <end position="135"/>
    </location>
</feature>
<dbReference type="Proteomes" id="UP001583172">
    <property type="component" value="Unassembled WGS sequence"/>
</dbReference>
<evidence type="ECO:0000256" key="4">
    <source>
        <dbReference type="ARBA" id="ARBA00022692"/>
    </source>
</evidence>
<feature type="compositionally biased region" description="Low complexity" evidence="10">
    <location>
        <begin position="164"/>
        <end position="198"/>
    </location>
</feature>
<keyword evidence="4 11" id="KW-0812">Transmembrane</keyword>
<comment type="caution">
    <text evidence="12">The sequence shown here is derived from an EMBL/GenBank/DDBJ whole genome shotgun (WGS) entry which is preliminary data.</text>
</comment>
<evidence type="ECO:0000256" key="11">
    <source>
        <dbReference type="SAM" id="Phobius"/>
    </source>
</evidence>
<keyword evidence="8 11" id="KW-1133">Transmembrane helix</keyword>
<reference evidence="12 13" key="1">
    <citation type="journal article" date="2024" name="Commun. Biol.">
        <title>Comparative genomic analysis of thermophilic fungi reveals convergent evolutionary adaptations and gene losses.</title>
        <authorList>
            <person name="Steindorff A.S."/>
            <person name="Aguilar-Pontes M.V."/>
            <person name="Robinson A.J."/>
            <person name="Andreopoulos B."/>
            <person name="LaButti K."/>
            <person name="Kuo A."/>
            <person name="Mondo S."/>
            <person name="Riley R."/>
            <person name="Otillar R."/>
            <person name="Haridas S."/>
            <person name="Lipzen A."/>
            <person name="Grimwood J."/>
            <person name="Schmutz J."/>
            <person name="Clum A."/>
            <person name="Reid I.D."/>
            <person name="Moisan M.C."/>
            <person name="Butler G."/>
            <person name="Nguyen T.T.M."/>
            <person name="Dewar K."/>
            <person name="Conant G."/>
            <person name="Drula E."/>
            <person name="Henrissat B."/>
            <person name="Hansel C."/>
            <person name="Singer S."/>
            <person name="Hutchinson M.I."/>
            <person name="de Vries R.P."/>
            <person name="Natvig D.O."/>
            <person name="Powell A.J."/>
            <person name="Tsang A."/>
            <person name="Grigoriev I.V."/>
        </authorList>
    </citation>
    <scope>NUCLEOTIDE SEQUENCE [LARGE SCALE GENOMIC DNA]</scope>
    <source>
        <strain evidence="12 13">CBS 620.91</strain>
    </source>
</reference>
<keyword evidence="6" id="KW-0931">ER-Golgi transport</keyword>
<evidence type="ECO:0000313" key="13">
    <source>
        <dbReference type="Proteomes" id="UP001583172"/>
    </source>
</evidence>
<keyword evidence="7" id="KW-0653">Protein transport</keyword>
<dbReference type="PANTHER" id="PTHR13050:SF7">
    <property type="entry name" value="VESICLE TRANSPORT PROTEIN USE1"/>
    <property type="match status" value="1"/>
</dbReference>
<evidence type="ECO:0000256" key="5">
    <source>
        <dbReference type="ARBA" id="ARBA00022824"/>
    </source>
</evidence>
<keyword evidence="9 11" id="KW-0472">Membrane</keyword>
<feature type="compositionally biased region" description="Low complexity" evidence="10">
    <location>
        <begin position="273"/>
        <end position="287"/>
    </location>
</feature>
<feature type="compositionally biased region" description="Low complexity" evidence="10">
    <location>
        <begin position="213"/>
        <end position="266"/>
    </location>
</feature>
<feature type="region of interest" description="Disordered" evidence="10">
    <location>
        <begin position="146"/>
        <end position="287"/>
    </location>
</feature>
<keyword evidence="5" id="KW-0256">Endoplasmic reticulum</keyword>
<gene>
    <name evidence="12" type="ORF">VTJ49DRAFT_4017</name>
</gene>
<feature type="compositionally biased region" description="Polar residues" evidence="10">
    <location>
        <begin position="146"/>
        <end position="155"/>
    </location>
</feature>
<protein>
    <recommendedName>
        <fullName evidence="14">Synaptobrevin</fullName>
    </recommendedName>
</protein>
<evidence type="ECO:0000256" key="3">
    <source>
        <dbReference type="ARBA" id="ARBA00022448"/>
    </source>
</evidence>
<feature type="transmembrane region" description="Helical" evidence="11">
    <location>
        <begin position="371"/>
        <end position="389"/>
    </location>
</feature>
<evidence type="ECO:0000256" key="6">
    <source>
        <dbReference type="ARBA" id="ARBA00022892"/>
    </source>
</evidence>
<feature type="compositionally biased region" description="Pro residues" evidence="10">
    <location>
        <begin position="199"/>
        <end position="212"/>
    </location>
</feature>
<organism evidence="12 13">
    <name type="scientific">Humicola insolens</name>
    <name type="common">Soft-rot fungus</name>
    <dbReference type="NCBI Taxonomy" id="85995"/>
    <lineage>
        <taxon>Eukaryota</taxon>
        <taxon>Fungi</taxon>
        <taxon>Dikarya</taxon>
        <taxon>Ascomycota</taxon>
        <taxon>Pezizomycotina</taxon>
        <taxon>Sordariomycetes</taxon>
        <taxon>Sordariomycetidae</taxon>
        <taxon>Sordariales</taxon>
        <taxon>Chaetomiaceae</taxon>
        <taxon>Mycothermus</taxon>
    </lineage>
</organism>
<evidence type="ECO:0008006" key="14">
    <source>
        <dbReference type="Google" id="ProtNLM"/>
    </source>
</evidence>